<dbReference type="InterPro" id="IPR039422">
    <property type="entry name" value="MarR/SlyA-like"/>
</dbReference>
<dbReference type="SUPFAM" id="SSF46785">
    <property type="entry name" value="Winged helix' DNA-binding domain"/>
    <property type="match status" value="1"/>
</dbReference>
<evidence type="ECO:0000259" key="1">
    <source>
        <dbReference type="SMART" id="SM00347"/>
    </source>
</evidence>
<name>A0ABQ0KLQ4_MYCNV</name>
<feature type="domain" description="HTH marR-type" evidence="1">
    <location>
        <begin position="34"/>
        <end position="136"/>
    </location>
</feature>
<organism evidence="2 3">
    <name type="scientific">Mycolicibacterium novocastrense</name>
    <name type="common">Mycobacterium novocastrense</name>
    <dbReference type="NCBI Taxonomy" id="59813"/>
    <lineage>
        <taxon>Bacteria</taxon>
        <taxon>Bacillati</taxon>
        <taxon>Actinomycetota</taxon>
        <taxon>Actinomycetes</taxon>
        <taxon>Mycobacteriales</taxon>
        <taxon>Mycobacteriaceae</taxon>
        <taxon>Mycolicibacterium</taxon>
    </lineage>
</organism>
<gene>
    <name evidence="2" type="ORF">RMCN_3026</name>
</gene>
<accession>A0ABQ0KLQ4</accession>
<dbReference type="PANTHER" id="PTHR33164">
    <property type="entry name" value="TRANSCRIPTIONAL REGULATOR, MARR FAMILY"/>
    <property type="match status" value="1"/>
</dbReference>
<protein>
    <recommendedName>
        <fullName evidence="1">HTH marR-type domain-containing protein</fullName>
    </recommendedName>
</protein>
<dbReference type="InterPro" id="IPR036388">
    <property type="entry name" value="WH-like_DNA-bd_sf"/>
</dbReference>
<dbReference type="PANTHER" id="PTHR33164:SF43">
    <property type="entry name" value="HTH-TYPE TRANSCRIPTIONAL REPRESSOR YETL"/>
    <property type="match status" value="1"/>
</dbReference>
<evidence type="ECO:0000313" key="2">
    <source>
        <dbReference type="EMBL" id="GAT09893.1"/>
    </source>
</evidence>
<keyword evidence="3" id="KW-1185">Reference proteome</keyword>
<dbReference type="InterPro" id="IPR036390">
    <property type="entry name" value="WH_DNA-bd_sf"/>
</dbReference>
<dbReference type="SMART" id="SM00347">
    <property type="entry name" value="HTH_MARR"/>
    <property type="match status" value="1"/>
</dbReference>
<dbReference type="Pfam" id="PF12802">
    <property type="entry name" value="MarR_2"/>
    <property type="match status" value="1"/>
</dbReference>
<comment type="caution">
    <text evidence="2">The sequence shown here is derived from an EMBL/GenBank/DDBJ whole genome shotgun (WGS) entry which is preliminary data.</text>
</comment>
<reference evidence="2 3" key="1">
    <citation type="journal article" date="2016" name="Genome Announc.">
        <title>Draft Genome Sequences of Five Rapidly Growing Mycobacterium Species, M. thermoresistibile, M. fortuitum subsp. acetamidolyticum, M. canariasense, M. brisbanense, and M. novocastrense.</title>
        <authorList>
            <person name="Katahira K."/>
            <person name="Ogura Y."/>
            <person name="Gotoh Y."/>
            <person name="Hayashi T."/>
        </authorList>
    </citation>
    <scope>NUCLEOTIDE SEQUENCE [LARGE SCALE GENOMIC DNA]</scope>
    <source>
        <strain evidence="2 3">JCM18114</strain>
    </source>
</reference>
<dbReference type="Proteomes" id="UP000069773">
    <property type="component" value="Unassembled WGS sequence"/>
</dbReference>
<sequence length="154" mass="16794">MTTYYQMDNSADEMALLIADVYELAGLLRRSGEAIAAGEGQTQARWQLLSAVSELPLTVPQAARRLGVTRQGVQRVANDLVAAGLGEFRPNPDHRTSPLLAPTAEGHRVLRGITERALVVNNRLADALEPSTLQATREAIQRMITALQDRAPIR</sequence>
<dbReference type="EMBL" id="BCTA01000036">
    <property type="protein sequence ID" value="GAT09893.1"/>
    <property type="molecule type" value="Genomic_DNA"/>
</dbReference>
<proteinExistence type="predicted"/>
<dbReference type="Gene3D" id="1.10.10.10">
    <property type="entry name" value="Winged helix-like DNA-binding domain superfamily/Winged helix DNA-binding domain"/>
    <property type="match status" value="1"/>
</dbReference>
<evidence type="ECO:0000313" key="3">
    <source>
        <dbReference type="Proteomes" id="UP000069773"/>
    </source>
</evidence>
<dbReference type="InterPro" id="IPR000835">
    <property type="entry name" value="HTH_MarR-typ"/>
</dbReference>